<keyword evidence="3" id="KW-1185">Reference proteome</keyword>
<proteinExistence type="predicted"/>
<evidence type="ECO:0000256" key="1">
    <source>
        <dbReference type="SAM" id="SignalP"/>
    </source>
</evidence>
<dbReference type="Pfam" id="PF09694">
    <property type="entry name" value="Gcw_chp"/>
    <property type="match status" value="1"/>
</dbReference>
<dbReference type="AlphaFoldDB" id="W7Y195"/>
<dbReference type="EMBL" id="BAMD01000002">
    <property type="protein sequence ID" value="GAF01717.1"/>
    <property type="molecule type" value="Genomic_DNA"/>
</dbReference>
<dbReference type="eggNOG" id="ENOG5032UVK">
    <property type="taxonomic scope" value="Bacteria"/>
</dbReference>
<keyword evidence="1" id="KW-0732">Signal</keyword>
<dbReference type="RefSeq" id="WP_027472627.1">
    <property type="nucleotide sequence ID" value="NZ_BAMD01000002.1"/>
</dbReference>
<dbReference type="OrthoDB" id="1065092at2"/>
<dbReference type="InterPro" id="IPR010239">
    <property type="entry name" value="CHP02001"/>
</dbReference>
<feature type="chain" id="PRO_5004906263" evidence="1">
    <location>
        <begin position="20"/>
        <end position="217"/>
    </location>
</feature>
<gene>
    <name evidence="2" type="ORF">JCM21142_331</name>
</gene>
<dbReference type="SUPFAM" id="SSF56935">
    <property type="entry name" value="Porins"/>
    <property type="match status" value="1"/>
</dbReference>
<accession>W7Y195</accession>
<comment type="caution">
    <text evidence="2">The sequence shown here is derived from an EMBL/GenBank/DDBJ whole genome shotgun (WGS) entry which is preliminary data.</text>
</comment>
<reference evidence="2 3" key="1">
    <citation type="journal article" date="2014" name="Genome Announc.">
        <title>Draft Genome Sequence of Cytophaga fermentans JCM 21142T, a Facultative Anaerobe Isolated from Marine Mud.</title>
        <authorList>
            <person name="Starns D."/>
            <person name="Oshima K."/>
            <person name="Suda W."/>
            <person name="Iino T."/>
            <person name="Yuki M."/>
            <person name="Inoue J."/>
            <person name="Kitamura K."/>
            <person name="Iida T."/>
            <person name="Darby A."/>
            <person name="Hattori M."/>
            <person name="Ohkuma M."/>
        </authorList>
    </citation>
    <scope>NUCLEOTIDE SEQUENCE [LARGE SCALE GENOMIC DNA]</scope>
    <source>
        <strain evidence="2 3">JCM 21142</strain>
    </source>
</reference>
<feature type="signal peptide" evidence="1">
    <location>
        <begin position="1"/>
        <end position="19"/>
    </location>
</feature>
<protein>
    <submittedName>
        <fullName evidence="2">Uncharacterized protein</fullName>
    </submittedName>
</protein>
<evidence type="ECO:0000313" key="3">
    <source>
        <dbReference type="Proteomes" id="UP000019402"/>
    </source>
</evidence>
<dbReference type="STRING" id="869213.GCA_000517085_03172"/>
<dbReference type="NCBIfam" id="TIGR02001">
    <property type="entry name" value="gcw_chp"/>
    <property type="match status" value="1"/>
</dbReference>
<name>W7Y195_9BACT</name>
<evidence type="ECO:0000313" key="2">
    <source>
        <dbReference type="EMBL" id="GAF01717.1"/>
    </source>
</evidence>
<sequence>MKKVILLFAIVLAATAAQAQFSVGTDIVSNYIFRGAVQDGGKGAIQPGIEYSSGSFAIGAWGSYGTSTGMLQEADLYLSYGLDNGLSFGLTDYYYPGTSFFETDEDISVHSFELNAGYETGAFSIAANYIMNNSTNTQDGTYYLEAGYAFTDNVSLAIGGGNGWVTATGGDDFQVSNIALTVSKDLEITDKFALPIFGQAILNPNTEMFHLVVGFSL</sequence>
<dbReference type="Proteomes" id="UP000019402">
    <property type="component" value="Unassembled WGS sequence"/>
</dbReference>
<organism evidence="2 3">
    <name type="scientific">Saccharicrinis fermentans DSM 9555 = JCM 21142</name>
    <dbReference type="NCBI Taxonomy" id="869213"/>
    <lineage>
        <taxon>Bacteria</taxon>
        <taxon>Pseudomonadati</taxon>
        <taxon>Bacteroidota</taxon>
        <taxon>Bacteroidia</taxon>
        <taxon>Marinilabiliales</taxon>
        <taxon>Marinilabiliaceae</taxon>
        <taxon>Saccharicrinis</taxon>
    </lineage>
</organism>